<keyword evidence="3" id="KW-0597">Phosphoprotein</keyword>
<evidence type="ECO:0000313" key="8">
    <source>
        <dbReference type="EMBL" id="PJL34547.1"/>
    </source>
</evidence>
<comment type="catalytic activity">
    <reaction evidence="1">
        <text>ATP + protein L-histidine = ADP + protein N-phospho-L-histidine.</text>
        <dbReference type="EC" id="2.7.13.3"/>
    </reaction>
</comment>
<evidence type="ECO:0000256" key="4">
    <source>
        <dbReference type="ARBA" id="ARBA00022679"/>
    </source>
</evidence>
<dbReference type="PRINTS" id="PR00344">
    <property type="entry name" value="BCTRLSENSOR"/>
</dbReference>
<evidence type="ECO:0000256" key="3">
    <source>
        <dbReference type="ARBA" id="ARBA00022553"/>
    </source>
</evidence>
<dbReference type="InterPro" id="IPR004358">
    <property type="entry name" value="Sig_transdc_His_kin-like_C"/>
</dbReference>
<reference evidence="8 9" key="1">
    <citation type="journal article" date="2017" name="Front. Microbiol.">
        <title>Double-Face Meets the Bacterial World: The Opportunistic Pathogen Stenotrophomonas maltophilia.</title>
        <authorList>
            <person name="Lira F."/>
            <person name="Berg G."/>
            <person name="Martinez J.L."/>
        </authorList>
    </citation>
    <scope>NUCLEOTIDE SEQUENCE [LARGE SCALE GENOMIC DNA]</scope>
    <source>
        <strain evidence="8 9">EA1</strain>
    </source>
</reference>
<dbReference type="InterPro" id="IPR050980">
    <property type="entry name" value="2C_sensor_his_kinase"/>
</dbReference>
<dbReference type="AlphaFoldDB" id="A0A2J0UI65"/>
<dbReference type="InterPro" id="IPR036890">
    <property type="entry name" value="HATPase_C_sf"/>
</dbReference>
<dbReference type="InterPro" id="IPR005467">
    <property type="entry name" value="His_kinase_dom"/>
</dbReference>
<dbReference type="EMBL" id="NEQV01000001">
    <property type="protein sequence ID" value="PJL34547.1"/>
    <property type="molecule type" value="Genomic_DNA"/>
</dbReference>
<dbReference type="GO" id="GO:0000160">
    <property type="term" value="P:phosphorelay signal transduction system"/>
    <property type="evidence" value="ECO:0007669"/>
    <property type="project" value="UniProtKB-KW"/>
</dbReference>
<dbReference type="RefSeq" id="WP_100439813.1">
    <property type="nucleotide sequence ID" value="NZ_CBCPIZ010000024.1"/>
</dbReference>
<name>A0A2J0UI65_STEMA</name>
<evidence type="ECO:0000259" key="7">
    <source>
        <dbReference type="PROSITE" id="PS50109"/>
    </source>
</evidence>
<evidence type="ECO:0000256" key="1">
    <source>
        <dbReference type="ARBA" id="ARBA00000085"/>
    </source>
</evidence>
<dbReference type="SMART" id="SM00387">
    <property type="entry name" value="HATPase_c"/>
    <property type="match status" value="1"/>
</dbReference>
<dbReference type="PANTHER" id="PTHR44936:SF9">
    <property type="entry name" value="SENSOR PROTEIN CREC"/>
    <property type="match status" value="1"/>
</dbReference>
<protein>
    <recommendedName>
        <fullName evidence="2">histidine kinase</fullName>
        <ecNumber evidence="2">2.7.13.3</ecNumber>
    </recommendedName>
</protein>
<dbReference type="SUPFAM" id="SSF55874">
    <property type="entry name" value="ATPase domain of HSP90 chaperone/DNA topoisomerase II/histidine kinase"/>
    <property type="match status" value="2"/>
</dbReference>
<feature type="domain" description="Histidine kinase" evidence="7">
    <location>
        <begin position="499"/>
        <end position="714"/>
    </location>
</feature>
<evidence type="ECO:0000313" key="9">
    <source>
        <dbReference type="Proteomes" id="UP000230167"/>
    </source>
</evidence>
<dbReference type="Pfam" id="PF02518">
    <property type="entry name" value="HATPase_c"/>
    <property type="match status" value="1"/>
</dbReference>
<evidence type="ECO:0000256" key="6">
    <source>
        <dbReference type="ARBA" id="ARBA00023012"/>
    </source>
</evidence>
<proteinExistence type="predicted"/>
<sequence>MDRNGRLKFSVDAALLRELGERLVGQAHVALGELIKNSYDADSRNCEIRFSEDQIILCDDGHGMTPADFESFWMRVGTTHKATQAASIELKRPLTGSKGVGRLAVQFLAQHLKIETRAKGRRELLTVRVNWPAAVAASQLVEAAVDYDIEDQSSVFFADGAAHGMRITLSGLNHEWNTGALRAVAREVWELVPPFEEQDRNSFRVSVSSSNGGELTSGFSSQLRAALEQWTARIRGEIVRDSSGSAIERVVVDFSDGQSYSESFPIDNCLLNKADWEIKVYNLRGRLANDVPVNEARIYLERYGGVHVYDGPFRLPYYGVNQDWLSLEFDHSHRRVKSKLLPDALHVQRALNDLPTQGRLFGVVRINTGIEQRHSSEFDESSVEHLQIQVTRDRLVSNAAYDQLRDGVRRSIDYYATRSMLRRIQSAHANRPSEQPSERISRMSSVLSTYEGAVQPEIYISLKQEIDDFVAASRREAEYVESIQQLLGPLASAGMAALALEHETNRELLILDSIADQIAGTKGKKFDPQATADSLRAWVRRVKETRSVFTPLLSNEDRSAGHRLLVEKIVERTIASTKAFTEAAVIEVDVDRDLRFPEGSVAEWSSILQNLLVNAVNAIPSSRRDLNILIEGQSEGGRAGVLWVSDDGSGIDLSASEALFDPFRRTAQQSNRLGLGGLGLGLTIVRMIADSRKCRVSFVQPRPGYRTTFEMKWK</sequence>
<accession>A0A2J0UI65</accession>
<dbReference type="Pfam" id="PF13589">
    <property type="entry name" value="HATPase_c_3"/>
    <property type="match status" value="1"/>
</dbReference>
<dbReference type="OrthoDB" id="9816482at2"/>
<dbReference type="InterPro" id="IPR003594">
    <property type="entry name" value="HATPase_dom"/>
</dbReference>
<dbReference type="GO" id="GO:0004673">
    <property type="term" value="F:protein histidine kinase activity"/>
    <property type="evidence" value="ECO:0007669"/>
    <property type="project" value="UniProtKB-EC"/>
</dbReference>
<dbReference type="PANTHER" id="PTHR44936">
    <property type="entry name" value="SENSOR PROTEIN CREC"/>
    <property type="match status" value="1"/>
</dbReference>
<dbReference type="Gene3D" id="3.30.565.10">
    <property type="entry name" value="Histidine kinase-like ATPase, C-terminal domain"/>
    <property type="match status" value="2"/>
</dbReference>
<evidence type="ECO:0000256" key="2">
    <source>
        <dbReference type="ARBA" id="ARBA00012438"/>
    </source>
</evidence>
<organism evidence="8 9">
    <name type="scientific">Stenotrophomonas maltophilia</name>
    <name type="common">Pseudomonas maltophilia</name>
    <name type="synonym">Xanthomonas maltophilia</name>
    <dbReference type="NCBI Taxonomy" id="40324"/>
    <lineage>
        <taxon>Bacteria</taxon>
        <taxon>Pseudomonadati</taxon>
        <taxon>Pseudomonadota</taxon>
        <taxon>Gammaproteobacteria</taxon>
        <taxon>Lysobacterales</taxon>
        <taxon>Lysobacteraceae</taxon>
        <taxon>Stenotrophomonas</taxon>
        <taxon>Stenotrophomonas maltophilia group</taxon>
    </lineage>
</organism>
<gene>
    <name evidence="8" type="ORF">B9Y64_05590</name>
</gene>
<keyword evidence="6" id="KW-0902">Two-component regulatory system</keyword>
<keyword evidence="4" id="KW-0808">Transferase</keyword>
<evidence type="ECO:0000256" key="5">
    <source>
        <dbReference type="ARBA" id="ARBA00022777"/>
    </source>
</evidence>
<keyword evidence="5" id="KW-0418">Kinase</keyword>
<comment type="caution">
    <text evidence="8">The sequence shown here is derived from an EMBL/GenBank/DDBJ whole genome shotgun (WGS) entry which is preliminary data.</text>
</comment>
<dbReference type="PROSITE" id="PS50109">
    <property type="entry name" value="HIS_KIN"/>
    <property type="match status" value="1"/>
</dbReference>
<dbReference type="EC" id="2.7.13.3" evidence="2"/>
<dbReference type="Proteomes" id="UP000230167">
    <property type="component" value="Unassembled WGS sequence"/>
</dbReference>